<sequence length="118" mass="13480">MYTANMKIPEDMNKFIGAKIKEAREAAMKSQKELADTLGFESATAISLIESGERKVRVEDLEKISRFLDKDIKFFIGQEDKAVDVRVALRADKDLNEKDREAILRFVEIAKQKKKDGN</sequence>
<dbReference type="AlphaFoldDB" id="A0A1G1YSP7"/>
<dbReference type="Gene3D" id="1.10.260.40">
    <property type="entry name" value="lambda repressor-like DNA-binding domains"/>
    <property type="match status" value="1"/>
</dbReference>
<accession>A0A1G1YSP7</accession>
<comment type="caution">
    <text evidence="2">The sequence shown here is derived from an EMBL/GenBank/DDBJ whole genome shotgun (WGS) entry which is preliminary data.</text>
</comment>
<dbReference type="GO" id="GO:0003677">
    <property type="term" value="F:DNA binding"/>
    <property type="evidence" value="ECO:0007669"/>
    <property type="project" value="InterPro"/>
</dbReference>
<dbReference type="SUPFAM" id="SSF47413">
    <property type="entry name" value="lambda repressor-like DNA-binding domains"/>
    <property type="match status" value="1"/>
</dbReference>
<dbReference type="PROSITE" id="PS50943">
    <property type="entry name" value="HTH_CROC1"/>
    <property type="match status" value="1"/>
</dbReference>
<evidence type="ECO:0000313" key="2">
    <source>
        <dbReference type="EMBL" id="OGY55392.1"/>
    </source>
</evidence>
<reference evidence="2 3" key="1">
    <citation type="journal article" date="2016" name="Nat. Commun.">
        <title>Thousands of microbial genomes shed light on interconnected biogeochemical processes in an aquifer system.</title>
        <authorList>
            <person name="Anantharaman K."/>
            <person name="Brown C.T."/>
            <person name="Hug L.A."/>
            <person name="Sharon I."/>
            <person name="Castelle C.J."/>
            <person name="Probst A.J."/>
            <person name="Thomas B.C."/>
            <person name="Singh A."/>
            <person name="Wilkins M.J."/>
            <person name="Karaoz U."/>
            <person name="Brodie E.L."/>
            <person name="Williams K.H."/>
            <person name="Hubbard S.S."/>
            <person name="Banfield J.F."/>
        </authorList>
    </citation>
    <scope>NUCLEOTIDE SEQUENCE [LARGE SCALE GENOMIC DNA]</scope>
</reference>
<dbReference type="EMBL" id="MHIQ01000002">
    <property type="protein sequence ID" value="OGY55392.1"/>
    <property type="molecule type" value="Genomic_DNA"/>
</dbReference>
<evidence type="ECO:0000313" key="3">
    <source>
        <dbReference type="Proteomes" id="UP000178944"/>
    </source>
</evidence>
<dbReference type="InterPro" id="IPR010982">
    <property type="entry name" value="Lambda_DNA-bd_dom_sf"/>
</dbReference>
<organism evidence="2 3">
    <name type="scientific">Candidatus Buchananbacteria bacterium RIFCSPLOWO2_01_FULL_56_15</name>
    <dbReference type="NCBI Taxonomy" id="1797547"/>
    <lineage>
        <taxon>Bacteria</taxon>
        <taxon>Candidatus Buchananiibacteriota</taxon>
    </lineage>
</organism>
<evidence type="ECO:0000259" key="1">
    <source>
        <dbReference type="PROSITE" id="PS50943"/>
    </source>
</evidence>
<gene>
    <name evidence="2" type="ORF">A2951_00965</name>
</gene>
<dbReference type="SMART" id="SM00530">
    <property type="entry name" value="HTH_XRE"/>
    <property type="match status" value="1"/>
</dbReference>
<dbReference type="CDD" id="cd00093">
    <property type="entry name" value="HTH_XRE"/>
    <property type="match status" value="1"/>
</dbReference>
<protein>
    <recommendedName>
        <fullName evidence="1">HTH cro/C1-type domain-containing protein</fullName>
    </recommendedName>
</protein>
<name>A0A1G1YSP7_9BACT</name>
<dbReference type="Pfam" id="PF01381">
    <property type="entry name" value="HTH_3"/>
    <property type="match status" value="1"/>
</dbReference>
<feature type="domain" description="HTH cro/C1-type" evidence="1">
    <location>
        <begin position="20"/>
        <end position="75"/>
    </location>
</feature>
<dbReference type="Proteomes" id="UP000178944">
    <property type="component" value="Unassembled WGS sequence"/>
</dbReference>
<proteinExistence type="predicted"/>
<dbReference type="InterPro" id="IPR001387">
    <property type="entry name" value="Cro/C1-type_HTH"/>
</dbReference>